<keyword evidence="3" id="KW-0949">S-adenosyl-L-methionine</keyword>
<evidence type="ECO:0000259" key="4">
    <source>
        <dbReference type="Pfam" id="PF13847"/>
    </source>
</evidence>
<sequence length="221" mass="24433">MIVERIKTLVVIGLSISTLGMISCSKESVQAEQNLNSQAETPSVIISETPKADVPYVPTANEVVEKMLEMAKVSSNDIVYDLGSGDGRIPIAAVKQYDAQKATGVEINPDLVQESRDNAKKSGVSDKVKFLQQDLFKTDLSDATVVTLYLLPAINLKLRPKLLQELKPGTRIISHAFDMGDWKPERVEQVKDKSGRTYTLYQWTVPENVPKNLLEQGTSNE</sequence>
<dbReference type="Proteomes" id="UP000218418">
    <property type="component" value="Chromosome"/>
</dbReference>
<gene>
    <name evidence="5" type="ORF">NIES267_25010</name>
</gene>
<dbReference type="InterPro" id="IPR026170">
    <property type="entry name" value="FAM173A/B"/>
</dbReference>
<dbReference type="PROSITE" id="PS51257">
    <property type="entry name" value="PROKAR_LIPOPROTEIN"/>
    <property type="match status" value="1"/>
</dbReference>
<proteinExistence type="predicted"/>
<dbReference type="InterPro" id="IPR029063">
    <property type="entry name" value="SAM-dependent_MTases_sf"/>
</dbReference>
<dbReference type="InterPro" id="IPR025714">
    <property type="entry name" value="Methyltranfer_dom"/>
</dbReference>
<dbReference type="PANTHER" id="PTHR13610">
    <property type="entry name" value="METHYLTRANSFERASE DOMAIN-CONTAINING PROTEIN"/>
    <property type="match status" value="1"/>
</dbReference>
<evidence type="ECO:0000256" key="3">
    <source>
        <dbReference type="ARBA" id="ARBA00022691"/>
    </source>
</evidence>
<evidence type="ECO:0000256" key="1">
    <source>
        <dbReference type="ARBA" id="ARBA00022603"/>
    </source>
</evidence>
<dbReference type="PANTHER" id="PTHR13610:SF11">
    <property type="entry name" value="METHYLTRANSFERASE DOMAIN-CONTAINING PROTEIN"/>
    <property type="match status" value="1"/>
</dbReference>
<organism evidence="5 6">
    <name type="scientific">Calothrix parasitica NIES-267</name>
    <dbReference type="NCBI Taxonomy" id="1973488"/>
    <lineage>
        <taxon>Bacteria</taxon>
        <taxon>Bacillati</taxon>
        <taxon>Cyanobacteriota</taxon>
        <taxon>Cyanophyceae</taxon>
        <taxon>Nostocales</taxon>
        <taxon>Calotrichaceae</taxon>
        <taxon>Calothrix</taxon>
    </lineage>
</organism>
<feature type="domain" description="Methyltransferase" evidence="4">
    <location>
        <begin position="75"/>
        <end position="192"/>
    </location>
</feature>
<reference evidence="5 6" key="1">
    <citation type="submission" date="2017-06" db="EMBL/GenBank/DDBJ databases">
        <title>Genome sequencing of cyanobaciteial culture collection at National Institute for Environmental Studies (NIES).</title>
        <authorList>
            <person name="Hirose Y."/>
            <person name="Shimura Y."/>
            <person name="Fujisawa T."/>
            <person name="Nakamura Y."/>
            <person name="Kawachi M."/>
        </authorList>
    </citation>
    <scope>NUCLEOTIDE SEQUENCE [LARGE SCALE GENOMIC DNA]</scope>
    <source>
        <strain evidence="5 6">NIES-267</strain>
    </source>
</reference>
<dbReference type="GO" id="GO:0032259">
    <property type="term" value="P:methylation"/>
    <property type="evidence" value="ECO:0007669"/>
    <property type="project" value="UniProtKB-KW"/>
</dbReference>
<accession>A0A1Z4LP37</accession>
<dbReference type="EMBL" id="AP018227">
    <property type="protein sequence ID" value="BAY83015.1"/>
    <property type="molecule type" value="Genomic_DNA"/>
</dbReference>
<name>A0A1Z4LP37_9CYAN</name>
<dbReference type="Pfam" id="PF13847">
    <property type="entry name" value="Methyltransf_31"/>
    <property type="match status" value="1"/>
</dbReference>
<keyword evidence="2" id="KW-0808">Transferase</keyword>
<dbReference type="Gene3D" id="3.40.50.150">
    <property type="entry name" value="Vaccinia Virus protein VP39"/>
    <property type="match status" value="1"/>
</dbReference>
<evidence type="ECO:0000313" key="6">
    <source>
        <dbReference type="Proteomes" id="UP000218418"/>
    </source>
</evidence>
<dbReference type="SUPFAM" id="SSF53335">
    <property type="entry name" value="S-adenosyl-L-methionine-dependent methyltransferases"/>
    <property type="match status" value="1"/>
</dbReference>
<keyword evidence="6" id="KW-1185">Reference proteome</keyword>
<dbReference type="OrthoDB" id="281208at2"/>
<dbReference type="GO" id="GO:0016279">
    <property type="term" value="F:protein-lysine N-methyltransferase activity"/>
    <property type="evidence" value="ECO:0007669"/>
    <property type="project" value="InterPro"/>
</dbReference>
<dbReference type="CDD" id="cd02440">
    <property type="entry name" value="AdoMet_MTases"/>
    <property type="match status" value="1"/>
</dbReference>
<keyword evidence="1" id="KW-0489">Methyltransferase</keyword>
<evidence type="ECO:0000256" key="2">
    <source>
        <dbReference type="ARBA" id="ARBA00022679"/>
    </source>
</evidence>
<dbReference type="AlphaFoldDB" id="A0A1Z4LP37"/>
<protein>
    <recommendedName>
        <fullName evidence="4">Methyltransferase domain-containing protein</fullName>
    </recommendedName>
</protein>
<evidence type="ECO:0000313" key="5">
    <source>
        <dbReference type="EMBL" id="BAY83015.1"/>
    </source>
</evidence>